<dbReference type="Proteomes" id="UP001345219">
    <property type="component" value="Chromosome 1"/>
</dbReference>
<sequence length="60" mass="6724">MVCKHNVIIFHLAVEECPASKTETSKLQAPSVSGLKAAVEEQYRRIKENAKTYLMYGLPT</sequence>
<accession>A0AAN7GJX8</accession>
<gene>
    <name evidence="1" type="ORF">SAY87_001090</name>
</gene>
<evidence type="ECO:0000313" key="1">
    <source>
        <dbReference type="EMBL" id="KAK4743089.1"/>
    </source>
</evidence>
<dbReference type="AlphaFoldDB" id="A0AAN7GJX8"/>
<keyword evidence="2" id="KW-1185">Reference proteome</keyword>
<comment type="caution">
    <text evidence="1">The sequence shown here is derived from an EMBL/GenBank/DDBJ whole genome shotgun (WGS) entry which is preliminary data.</text>
</comment>
<reference evidence="1 2" key="1">
    <citation type="journal article" date="2023" name="Hortic Res">
        <title>Pangenome of water caltrop reveals structural variations and asymmetric subgenome divergence after allopolyploidization.</title>
        <authorList>
            <person name="Zhang X."/>
            <person name="Chen Y."/>
            <person name="Wang L."/>
            <person name="Yuan Y."/>
            <person name="Fang M."/>
            <person name="Shi L."/>
            <person name="Lu R."/>
            <person name="Comes H.P."/>
            <person name="Ma Y."/>
            <person name="Chen Y."/>
            <person name="Huang G."/>
            <person name="Zhou Y."/>
            <person name="Zheng Z."/>
            <person name="Qiu Y."/>
        </authorList>
    </citation>
    <scope>NUCLEOTIDE SEQUENCE [LARGE SCALE GENOMIC DNA]</scope>
    <source>
        <tissue evidence="1">Roots</tissue>
    </source>
</reference>
<organism evidence="1 2">
    <name type="scientific">Trapa incisa</name>
    <dbReference type="NCBI Taxonomy" id="236973"/>
    <lineage>
        <taxon>Eukaryota</taxon>
        <taxon>Viridiplantae</taxon>
        <taxon>Streptophyta</taxon>
        <taxon>Embryophyta</taxon>
        <taxon>Tracheophyta</taxon>
        <taxon>Spermatophyta</taxon>
        <taxon>Magnoliopsida</taxon>
        <taxon>eudicotyledons</taxon>
        <taxon>Gunneridae</taxon>
        <taxon>Pentapetalae</taxon>
        <taxon>rosids</taxon>
        <taxon>malvids</taxon>
        <taxon>Myrtales</taxon>
        <taxon>Lythraceae</taxon>
        <taxon>Trapa</taxon>
    </lineage>
</organism>
<name>A0AAN7GJX8_9MYRT</name>
<protein>
    <submittedName>
        <fullName evidence="1">Uncharacterized protein</fullName>
    </submittedName>
</protein>
<proteinExistence type="predicted"/>
<evidence type="ECO:0000313" key="2">
    <source>
        <dbReference type="Proteomes" id="UP001345219"/>
    </source>
</evidence>
<dbReference type="EMBL" id="JAXIOK010000023">
    <property type="protein sequence ID" value="KAK4743089.1"/>
    <property type="molecule type" value="Genomic_DNA"/>
</dbReference>